<dbReference type="RefSeq" id="WP_209403469.1">
    <property type="nucleotide sequence ID" value="NZ_JAGIYQ010000003.1"/>
</dbReference>
<gene>
    <name evidence="1" type="ORF">J5Y03_05745</name>
</gene>
<accession>A0A940NI12</accession>
<dbReference type="EMBL" id="JAGIYQ010000003">
    <property type="protein sequence ID" value="MBP0724690.1"/>
    <property type="molecule type" value="Genomic_DNA"/>
</dbReference>
<dbReference type="Proteomes" id="UP000682134">
    <property type="component" value="Unassembled WGS sequence"/>
</dbReference>
<comment type="caution">
    <text evidence="1">The sequence shown here is derived from an EMBL/GenBank/DDBJ whole genome shotgun (WGS) entry which is preliminary data.</text>
</comment>
<proteinExistence type="predicted"/>
<reference evidence="1" key="1">
    <citation type="submission" date="2021-04" db="EMBL/GenBank/DDBJ databases">
        <title>Genome seq and assembly of Bacillus sp.</title>
        <authorList>
            <person name="Chhetri G."/>
        </authorList>
    </citation>
    <scope>NUCLEOTIDE SEQUENCE</scope>
    <source>
        <strain evidence="1">RG28</strain>
    </source>
</reference>
<evidence type="ECO:0000313" key="1">
    <source>
        <dbReference type="EMBL" id="MBP0724690.1"/>
    </source>
</evidence>
<protein>
    <submittedName>
        <fullName evidence="1">Uncharacterized protein</fullName>
    </submittedName>
</protein>
<sequence>MYRKKDLSKLIEEELFRFANSNVNIGEWKTLQHGISIIPVYTIILGVLESKIKGGNMNLIPSVFIVSKGKKLFIQTIEKDTYYYEKVIDVAPQILDELQRSF</sequence>
<keyword evidence="2" id="KW-1185">Reference proteome</keyword>
<evidence type="ECO:0000313" key="2">
    <source>
        <dbReference type="Proteomes" id="UP000682134"/>
    </source>
</evidence>
<dbReference type="AlphaFoldDB" id="A0A940NI12"/>
<name>A0A940NI12_9BACI</name>
<organism evidence="1 2">
    <name type="scientific">Gottfriedia endophytica</name>
    <dbReference type="NCBI Taxonomy" id="2820819"/>
    <lineage>
        <taxon>Bacteria</taxon>
        <taxon>Bacillati</taxon>
        <taxon>Bacillota</taxon>
        <taxon>Bacilli</taxon>
        <taxon>Bacillales</taxon>
        <taxon>Bacillaceae</taxon>
        <taxon>Gottfriedia</taxon>
    </lineage>
</organism>